<proteinExistence type="predicted"/>
<dbReference type="AlphaFoldDB" id="A0A1I5ANQ6"/>
<dbReference type="EMBL" id="FOVD01000006">
    <property type="protein sequence ID" value="SFN64055.1"/>
    <property type="molecule type" value="Genomic_DNA"/>
</dbReference>
<evidence type="ECO:0000313" key="2">
    <source>
        <dbReference type="Proteomes" id="UP000198769"/>
    </source>
</evidence>
<evidence type="ECO:0000313" key="1">
    <source>
        <dbReference type="EMBL" id="SFN64055.1"/>
    </source>
</evidence>
<keyword evidence="2" id="KW-1185">Reference proteome</keyword>
<reference evidence="2" key="1">
    <citation type="submission" date="2016-10" db="EMBL/GenBank/DDBJ databases">
        <authorList>
            <person name="Varghese N."/>
            <person name="Submissions S."/>
        </authorList>
    </citation>
    <scope>NUCLEOTIDE SEQUENCE [LARGE SCALE GENOMIC DNA]</scope>
    <source>
        <strain evidence="2">DSM 25575</strain>
    </source>
</reference>
<protein>
    <submittedName>
        <fullName evidence="1">Uncharacterized protein</fullName>
    </submittedName>
</protein>
<sequence length="37" mass="4471">MFLIKKLKRKSKLRPEMDKRMPVNLIKSGHQEQVSIY</sequence>
<name>A0A1I5ANQ6_CHROL</name>
<accession>A0A1I5ANQ6</accession>
<organism evidence="1 2">
    <name type="scientific">Chryseobacterium oleae</name>
    <dbReference type="NCBI Taxonomy" id="491207"/>
    <lineage>
        <taxon>Bacteria</taxon>
        <taxon>Pseudomonadati</taxon>
        <taxon>Bacteroidota</taxon>
        <taxon>Flavobacteriia</taxon>
        <taxon>Flavobacteriales</taxon>
        <taxon>Weeksellaceae</taxon>
        <taxon>Chryseobacterium group</taxon>
        <taxon>Chryseobacterium</taxon>
    </lineage>
</organism>
<dbReference type="Proteomes" id="UP000198769">
    <property type="component" value="Unassembled WGS sequence"/>
</dbReference>
<gene>
    <name evidence="1" type="ORF">SAMN05421594_3595</name>
</gene>